<evidence type="ECO:0000313" key="2">
    <source>
        <dbReference type="EMBL" id="AXF84795.1"/>
    </source>
</evidence>
<keyword evidence="3" id="KW-1185">Reference proteome</keyword>
<dbReference type="InterPro" id="IPR006157">
    <property type="entry name" value="FolB_dom"/>
</dbReference>
<accession>A0A345D8V7</accession>
<protein>
    <recommendedName>
        <fullName evidence="1">Dihydroneopterin aldolase/epimerase domain-containing protein</fullName>
    </recommendedName>
</protein>
<organism evidence="2 3">
    <name type="scientific">Ephemeroptericola cinctiostellae</name>
    <dbReference type="NCBI Taxonomy" id="2268024"/>
    <lineage>
        <taxon>Bacteria</taxon>
        <taxon>Pseudomonadati</taxon>
        <taxon>Pseudomonadota</taxon>
        <taxon>Betaproteobacteria</taxon>
        <taxon>Burkholderiales</taxon>
        <taxon>Burkholderiaceae</taxon>
        <taxon>Ephemeroptericola</taxon>
    </lineage>
</organism>
<name>A0A345D8V7_9BURK</name>
<reference evidence="3" key="1">
    <citation type="submission" date="2018-07" db="EMBL/GenBank/DDBJ databases">
        <authorList>
            <person name="Kim H."/>
        </authorList>
    </citation>
    <scope>NUCLEOTIDE SEQUENCE [LARGE SCALE GENOMIC DNA]</scope>
    <source>
        <strain evidence="3">F02</strain>
    </source>
</reference>
<feature type="domain" description="Dihydroneopterin aldolase/epimerase" evidence="1">
    <location>
        <begin position="20"/>
        <end position="131"/>
    </location>
</feature>
<dbReference type="RefSeq" id="WP_114562061.1">
    <property type="nucleotide sequence ID" value="NZ_CP031124.1"/>
</dbReference>
<dbReference type="EMBL" id="CP031124">
    <property type="protein sequence ID" value="AXF84795.1"/>
    <property type="molecule type" value="Genomic_DNA"/>
</dbReference>
<gene>
    <name evidence="2" type="ORF">DTO96_100505</name>
</gene>
<dbReference type="Pfam" id="PF02152">
    <property type="entry name" value="FolB"/>
    <property type="match status" value="1"/>
</dbReference>
<dbReference type="SMART" id="SM00905">
    <property type="entry name" value="FolB"/>
    <property type="match status" value="1"/>
</dbReference>
<dbReference type="Gene3D" id="3.30.1130.10">
    <property type="match status" value="1"/>
</dbReference>
<evidence type="ECO:0000259" key="1">
    <source>
        <dbReference type="SMART" id="SM00905"/>
    </source>
</evidence>
<dbReference type="KEGG" id="hyf:DTO96_100505"/>
<dbReference type="OrthoDB" id="8774845at2"/>
<dbReference type="GO" id="GO:0006760">
    <property type="term" value="P:folic acid-containing compound metabolic process"/>
    <property type="evidence" value="ECO:0007669"/>
    <property type="project" value="InterPro"/>
</dbReference>
<dbReference type="SUPFAM" id="SSF55620">
    <property type="entry name" value="Tetrahydrobiopterin biosynthesis enzymes-like"/>
    <property type="match status" value="1"/>
</dbReference>
<dbReference type="GO" id="GO:0004150">
    <property type="term" value="F:dihydroneopterin aldolase activity"/>
    <property type="evidence" value="ECO:0007669"/>
    <property type="project" value="InterPro"/>
</dbReference>
<dbReference type="InterPro" id="IPR043133">
    <property type="entry name" value="GTP-CH-I_C/QueF"/>
</dbReference>
<dbReference type="AlphaFoldDB" id="A0A345D8V7"/>
<evidence type="ECO:0000313" key="3">
    <source>
        <dbReference type="Proteomes" id="UP000252182"/>
    </source>
</evidence>
<proteinExistence type="predicted"/>
<dbReference type="Proteomes" id="UP000252182">
    <property type="component" value="Chromosome"/>
</dbReference>
<sequence length="138" mass="15500">MLTHPITPELAHVLMDCRCIFVRNYHLQVSIGVYDHEKLAPQSMVFNVTAFVRRASASPKHDGLDEVVDYDFVRNTISAQAAIEHVQLQETLCDRIGEALMQKSAIIAAYISSEKTDIYPDVDAIGVGAWYFSDRLSK</sequence>